<evidence type="ECO:0000313" key="3">
    <source>
        <dbReference type="EMBL" id="MBK1877216.1"/>
    </source>
</evidence>
<name>A0A934RYJ4_9BACT</name>
<feature type="compositionally biased region" description="Basic and acidic residues" evidence="1">
    <location>
        <begin position="67"/>
        <end position="80"/>
    </location>
</feature>
<sequence length="80" mass="9119">MKNWLFAGSPKAGKTAAMTYTILECCRRCGVEPTTYLEDVLEKLPKMMESETNQLTPASTKKNQVNRHLDRRSPTDIFPK</sequence>
<comment type="caution">
    <text evidence="3">The sequence shown here is derived from an EMBL/GenBank/DDBJ whole genome shotgun (WGS) entry which is preliminary data.</text>
</comment>
<protein>
    <submittedName>
        <fullName evidence="3">Transposase domain-containing protein</fullName>
    </submittedName>
</protein>
<dbReference type="InterPro" id="IPR039552">
    <property type="entry name" value="IS66_C"/>
</dbReference>
<reference evidence="3" key="1">
    <citation type="submission" date="2021-01" db="EMBL/GenBank/DDBJ databases">
        <title>Modified the classification status of verrucomicrobia.</title>
        <authorList>
            <person name="Feng X."/>
        </authorList>
    </citation>
    <scope>NUCLEOTIDE SEQUENCE</scope>
    <source>
        <strain evidence="3">KCTC 13126</strain>
    </source>
</reference>
<dbReference type="AlphaFoldDB" id="A0A934RYJ4"/>
<evidence type="ECO:0000256" key="1">
    <source>
        <dbReference type="SAM" id="MobiDB-lite"/>
    </source>
</evidence>
<gene>
    <name evidence="3" type="ORF">JIN87_10070</name>
</gene>
<feature type="region of interest" description="Disordered" evidence="1">
    <location>
        <begin position="49"/>
        <end position="80"/>
    </location>
</feature>
<proteinExistence type="predicted"/>
<organism evidence="3 4">
    <name type="scientific">Pelagicoccus mobilis</name>
    <dbReference type="NCBI Taxonomy" id="415221"/>
    <lineage>
        <taxon>Bacteria</taxon>
        <taxon>Pseudomonadati</taxon>
        <taxon>Verrucomicrobiota</taxon>
        <taxon>Opitutia</taxon>
        <taxon>Puniceicoccales</taxon>
        <taxon>Pelagicoccaceae</taxon>
        <taxon>Pelagicoccus</taxon>
    </lineage>
</organism>
<feature type="compositionally biased region" description="Polar residues" evidence="1">
    <location>
        <begin position="50"/>
        <end position="63"/>
    </location>
</feature>
<keyword evidence="4" id="KW-1185">Reference proteome</keyword>
<evidence type="ECO:0000313" key="4">
    <source>
        <dbReference type="Proteomes" id="UP000617628"/>
    </source>
</evidence>
<dbReference type="Pfam" id="PF13817">
    <property type="entry name" value="DDE_Tnp_IS66_C"/>
    <property type="match status" value="1"/>
</dbReference>
<accession>A0A934RYJ4</accession>
<feature type="domain" description="Transposase IS66 C-terminal" evidence="2">
    <location>
        <begin position="21"/>
        <end position="57"/>
    </location>
</feature>
<dbReference type="Proteomes" id="UP000617628">
    <property type="component" value="Unassembled WGS sequence"/>
</dbReference>
<evidence type="ECO:0000259" key="2">
    <source>
        <dbReference type="Pfam" id="PF13817"/>
    </source>
</evidence>
<dbReference type="EMBL" id="JAENIL010000016">
    <property type="protein sequence ID" value="MBK1877216.1"/>
    <property type="molecule type" value="Genomic_DNA"/>
</dbReference>
<dbReference type="RefSeq" id="WP_200355432.1">
    <property type="nucleotide sequence ID" value="NZ_JAENIL010000016.1"/>
</dbReference>